<protein>
    <submittedName>
        <fullName evidence="1">Asp/Glu/Hydantoin racemase</fullName>
    </submittedName>
</protein>
<gene>
    <name evidence="1" type="ORF">CLOSTASPAR_06603</name>
</gene>
<dbReference type="InterPro" id="IPR053714">
    <property type="entry name" value="Iso_Racemase_Enz_sf"/>
</dbReference>
<comment type="caution">
    <text evidence="1">The sequence shown here is derived from an EMBL/GenBank/DDBJ whole genome shotgun (WGS) entry which is preliminary data.</text>
</comment>
<dbReference type="PIRSF" id="PIRSF015736">
    <property type="entry name" value="MI"/>
    <property type="match status" value="1"/>
</dbReference>
<name>C0DBE8_9FIRM</name>
<dbReference type="AlphaFoldDB" id="C0DBE8"/>
<reference evidence="1 2" key="1">
    <citation type="submission" date="2009-02" db="EMBL/GenBank/DDBJ databases">
        <title>Draft genome sequence of Clostridium asparagiforme (DSM 15981).</title>
        <authorList>
            <person name="Sudarsanam P."/>
            <person name="Ley R."/>
            <person name="Guruge J."/>
            <person name="Turnbaugh P.J."/>
            <person name="Mahowald M."/>
            <person name="Liep D."/>
            <person name="Gordon J."/>
        </authorList>
    </citation>
    <scope>NUCLEOTIDE SEQUENCE [LARGE SCALE GENOMIC DNA]</scope>
    <source>
        <strain evidence="1 2">DSM 15981</strain>
    </source>
</reference>
<dbReference type="Gene3D" id="3.40.50.12500">
    <property type="match status" value="1"/>
</dbReference>
<dbReference type="PANTHER" id="PTHR40267">
    <property type="entry name" value="BLR3294 PROTEIN"/>
    <property type="match status" value="1"/>
</dbReference>
<dbReference type="EMBL" id="ACCJ01000550">
    <property type="protein sequence ID" value="EEG51323.1"/>
    <property type="molecule type" value="Genomic_DNA"/>
</dbReference>
<sequence>MITSYKFRTRRIAHRKDVVIMYGWRARIGLISPMPGENIEHAFHIHAPEGVSFSSMKMPFPGPTPEGLVILTDQLESTAAKYKGQNLDLIVFGCTSGSFIKGMGWDQECVKRIESASGSPGLTTSTAVMEALRALEAKTVAVLTPYPDATNEAERQFLENNGIHVTNIAGMDMSGVPGRRIPDAEKPFLYRNSKAMDLKGADVFFLSCMALDTLDFVGALETDLGLPVITSHQATLWSALRHCGVRTKQPELGKLFTI</sequence>
<evidence type="ECO:0000313" key="1">
    <source>
        <dbReference type="EMBL" id="EEG51323.1"/>
    </source>
</evidence>
<proteinExistence type="predicted"/>
<dbReference type="PANTHER" id="PTHR40267:SF1">
    <property type="entry name" value="BLR3294 PROTEIN"/>
    <property type="match status" value="1"/>
</dbReference>
<keyword evidence="2" id="KW-1185">Reference proteome</keyword>
<evidence type="ECO:0000313" key="2">
    <source>
        <dbReference type="Proteomes" id="UP000004756"/>
    </source>
</evidence>
<dbReference type="Proteomes" id="UP000004756">
    <property type="component" value="Unassembled WGS sequence"/>
</dbReference>
<dbReference type="Pfam" id="PF17645">
    <property type="entry name" value="Amdase"/>
    <property type="match status" value="1"/>
</dbReference>
<organism evidence="1 2">
    <name type="scientific">[Clostridium] asparagiforme DSM 15981</name>
    <dbReference type="NCBI Taxonomy" id="518636"/>
    <lineage>
        <taxon>Bacteria</taxon>
        <taxon>Bacillati</taxon>
        <taxon>Bacillota</taxon>
        <taxon>Clostridia</taxon>
        <taxon>Lachnospirales</taxon>
        <taxon>Lachnospiraceae</taxon>
        <taxon>Enterocloster</taxon>
    </lineage>
</organism>
<dbReference type="HOGENOM" id="CLU_068086_5_1_9"/>
<accession>C0DBE8</accession>
<dbReference type="InterPro" id="IPR026286">
    <property type="entry name" value="MaiA/AMDase"/>
</dbReference>